<comment type="caution">
    <text evidence="2">The sequence shown here is derived from an EMBL/GenBank/DDBJ whole genome shotgun (WGS) entry which is preliminary data.</text>
</comment>
<keyword evidence="2" id="KW-0378">Hydrolase</keyword>
<keyword evidence="3" id="KW-1185">Reference proteome</keyword>
<evidence type="ECO:0000313" key="3">
    <source>
        <dbReference type="Proteomes" id="UP000649829"/>
    </source>
</evidence>
<dbReference type="InterPro" id="IPR000073">
    <property type="entry name" value="AB_hydrolase_1"/>
</dbReference>
<dbReference type="SUPFAM" id="SSF53474">
    <property type="entry name" value="alpha/beta-Hydrolases"/>
    <property type="match status" value="1"/>
</dbReference>
<name>A0A917W9M0_9RHOB</name>
<dbReference type="Proteomes" id="UP000649829">
    <property type="component" value="Unassembled WGS sequence"/>
</dbReference>
<dbReference type="InterPro" id="IPR050266">
    <property type="entry name" value="AB_hydrolase_sf"/>
</dbReference>
<reference evidence="2" key="2">
    <citation type="submission" date="2020-09" db="EMBL/GenBank/DDBJ databases">
        <authorList>
            <person name="Sun Q."/>
            <person name="Zhou Y."/>
        </authorList>
    </citation>
    <scope>NUCLEOTIDE SEQUENCE</scope>
    <source>
        <strain evidence="2">CGMCC 1.6293</strain>
    </source>
</reference>
<sequence length="235" mass="25706">MGEPLVLIPGMACDARLFETQIRALGRDRAITIALPTLGERIEEIASELLSQLPPKFALLGHDFGAVVAMEILRRAPERVLRVALVSCSPLADTPQQAADREPLLVKLRAGRTEDALRALMPVEHIGPGPDRLAILNRFLAMGLDLGPELLSRQIRALQRRRDQQATLHKVKASTLILCGEEDGLTPPKRHEFMAELMPNSRLDVLPGAGHLLPIEAPEAMTEAVRGWLKGSAAR</sequence>
<dbReference type="RefSeq" id="WP_028285383.1">
    <property type="nucleotide sequence ID" value="NZ_BMLF01000001.1"/>
</dbReference>
<dbReference type="Gene3D" id="3.40.50.1820">
    <property type="entry name" value="alpha/beta hydrolase"/>
    <property type="match status" value="1"/>
</dbReference>
<gene>
    <name evidence="2" type="ORF">GCM10011534_04320</name>
</gene>
<dbReference type="AlphaFoldDB" id="A0A917W9M0"/>
<protein>
    <submittedName>
        <fullName evidence="2">Alpha/beta hydrolase</fullName>
    </submittedName>
</protein>
<evidence type="ECO:0000313" key="2">
    <source>
        <dbReference type="EMBL" id="GGL85530.1"/>
    </source>
</evidence>
<dbReference type="InterPro" id="IPR029058">
    <property type="entry name" value="AB_hydrolase_fold"/>
</dbReference>
<evidence type="ECO:0000259" key="1">
    <source>
        <dbReference type="Pfam" id="PF12697"/>
    </source>
</evidence>
<dbReference type="Pfam" id="PF12697">
    <property type="entry name" value="Abhydrolase_6"/>
    <property type="match status" value="1"/>
</dbReference>
<dbReference type="EMBL" id="BMLF01000001">
    <property type="protein sequence ID" value="GGL85530.1"/>
    <property type="molecule type" value="Genomic_DNA"/>
</dbReference>
<dbReference type="PRINTS" id="PR00111">
    <property type="entry name" value="ABHYDROLASE"/>
</dbReference>
<dbReference type="GO" id="GO:0016787">
    <property type="term" value="F:hydrolase activity"/>
    <property type="evidence" value="ECO:0007669"/>
    <property type="project" value="UniProtKB-KW"/>
</dbReference>
<feature type="domain" description="AB hydrolase-1" evidence="1">
    <location>
        <begin position="5"/>
        <end position="223"/>
    </location>
</feature>
<organism evidence="2 3">
    <name type="scientific">Pseudooceanicola nanhaiensis</name>
    <dbReference type="NCBI Taxonomy" id="375761"/>
    <lineage>
        <taxon>Bacteria</taxon>
        <taxon>Pseudomonadati</taxon>
        <taxon>Pseudomonadota</taxon>
        <taxon>Alphaproteobacteria</taxon>
        <taxon>Rhodobacterales</taxon>
        <taxon>Paracoccaceae</taxon>
        <taxon>Pseudooceanicola</taxon>
    </lineage>
</organism>
<dbReference type="PANTHER" id="PTHR43798:SF29">
    <property type="entry name" value="AB HYDROLASE-1 DOMAIN-CONTAINING PROTEIN"/>
    <property type="match status" value="1"/>
</dbReference>
<accession>A0A917W9M0</accession>
<dbReference type="PANTHER" id="PTHR43798">
    <property type="entry name" value="MONOACYLGLYCEROL LIPASE"/>
    <property type="match status" value="1"/>
</dbReference>
<reference evidence="2" key="1">
    <citation type="journal article" date="2014" name="Int. J. Syst. Evol. Microbiol.">
        <title>Complete genome sequence of Corynebacterium casei LMG S-19264T (=DSM 44701T), isolated from a smear-ripened cheese.</title>
        <authorList>
            <consortium name="US DOE Joint Genome Institute (JGI-PGF)"/>
            <person name="Walter F."/>
            <person name="Albersmeier A."/>
            <person name="Kalinowski J."/>
            <person name="Ruckert C."/>
        </authorList>
    </citation>
    <scope>NUCLEOTIDE SEQUENCE</scope>
    <source>
        <strain evidence="2">CGMCC 1.6293</strain>
    </source>
</reference>
<proteinExistence type="predicted"/>